<feature type="compositionally biased region" description="Polar residues" evidence="1">
    <location>
        <begin position="20"/>
        <end position="37"/>
    </location>
</feature>
<dbReference type="EMBL" id="VZSI01000193">
    <property type="protein sequence ID" value="NWY20926.1"/>
    <property type="molecule type" value="Genomic_DNA"/>
</dbReference>
<comment type="caution">
    <text evidence="2">The sequence shown here is derived from an EMBL/GenBank/DDBJ whole genome shotgun (WGS) entry which is preliminary data.</text>
</comment>
<accession>A0A7K7CJW4</accession>
<feature type="compositionally biased region" description="Low complexity" evidence="1">
    <location>
        <begin position="60"/>
        <end position="71"/>
    </location>
</feature>
<evidence type="ECO:0000313" key="3">
    <source>
        <dbReference type="Proteomes" id="UP000575874"/>
    </source>
</evidence>
<keyword evidence="3" id="KW-1185">Reference proteome</keyword>
<name>A0A7K7CJW4_APHCE</name>
<feature type="compositionally biased region" description="Basic and acidic residues" evidence="1">
    <location>
        <begin position="94"/>
        <end position="103"/>
    </location>
</feature>
<feature type="compositionally biased region" description="Basic and acidic residues" evidence="1">
    <location>
        <begin position="138"/>
        <end position="151"/>
    </location>
</feature>
<evidence type="ECO:0000256" key="1">
    <source>
        <dbReference type="SAM" id="MobiDB-lite"/>
    </source>
</evidence>
<protein>
    <submittedName>
        <fullName evidence="2">FYB1 protein</fullName>
    </submittedName>
</protein>
<proteinExistence type="predicted"/>
<organism evidence="2 3">
    <name type="scientific">Aphelocoma coerulescens</name>
    <name type="common">Florida scrub-jay</name>
    <name type="synonym">Corvus coerulescens</name>
    <dbReference type="NCBI Taxonomy" id="39617"/>
    <lineage>
        <taxon>Eukaryota</taxon>
        <taxon>Metazoa</taxon>
        <taxon>Chordata</taxon>
        <taxon>Craniata</taxon>
        <taxon>Vertebrata</taxon>
        <taxon>Euteleostomi</taxon>
        <taxon>Archelosauria</taxon>
        <taxon>Archosauria</taxon>
        <taxon>Dinosauria</taxon>
        <taxon>Saurischia</taxon>
        <taxon>Theropoda</taxon>
        <taxon>Coelurosauria</taxon>
        <taxon>Aves</taxon>
        <taxon>Neognathae</taxon>
        <taxon>Neoaves</taxon>
        <taxon>Telluraves</taxon>
        <taxon>Australaves</taxon>
        <taxon>Passeriformes</taxon>
        <taxon>Corvoidea</taxon>
        <taxon>Corvidae</taxon>
        <taxon>Aphelocoma</taxon>
    </lineage>
</organism>
<feature type="non-terminal residue" evidence="2">
    <location>
        <position position="1"/>
    </location>
</feature>
<reference evidence="2 3" key="1">
    <citation type="submission" date="2019-09" db="EMBL/GenBank/DDBJ databases">
        <title>Bird 10,000 Genomes (B10K) Project - Family phase.</title>
        <authorList>
            <person name="Zhang G."/>
        </authorList>
    </citation>
    <scope>NUCLEOTIDE SEQUENCE [LARGE SCALE GENOMIC DNA]</scope>
    <source>
        <strain evidence="2">OUT-0022</strain>
        <tissue evidence="2">Blood</tissue>
    </source>
</reference>
<feature type="region of interest" description="Disordered" evidence="1">
    <location>
        <begin position="1"/>
        <end position="107"/>
    </location>
</feature>
<sequence>AAQENEPKPPVSKPPLAQKPSLNNEVSQNEDTSNKSGFLQRLSGPRTNTHALQEAKEMGENSNSAAEAAGSHFPKITLKPTGHRSSLSKGTPKTVEENTEEKGMSAAKNIFLNKIIQEESGSSHKFHKMNTALAAERPSGEPQDKEDEDRS</sequence>
<feature type="region of interest" description="Disordered" evidence="1">
    <location>
        <begin position="120"/>
        <end position="151"/>
    </location>
</feature>
<dbReference type="Proteomes" id="UP000575874">
    <property type="component" value="Unassembled WGS sequence"/>
</dbReference>
<gene>
    <name evidence="2" type="primary">Fyb1</name>
    <name evidence="2" type="ORF">APHCOE_R15798</name>
</gene>
<feature type="non-terminal residue" evidence="2">
    <location>
        <position position="151"/>
    </location>
</feature>
<dbReference type="AlphaFoldDB" id="A0A7K7CJW4"/>
<evidence type="ECO:0000313" key="2">
    <source>
        <dbReference type="EMBL" id="NWY20926.1"/>
    </source>
</evidence>